<keyword evidence="2" id="KW-0325">Glycoprotein</keyword>
<name>A0AAD9QJT6_ACRCE</name>
<evidence type="ECO:0000256" key="2">
    <source>
        <dbReference type="ARBA" id="ARBA00023180"/>
    </source>
</evidence>
<evidence type="ECO:0000256" key="1">
    <source>
        <dbReference type="ARBA" id="ARBA00022679"/>
    </source>
</evidence>
<dbReference type="PANTHER" id="PTHR10605:SF72">
    <property type="entry name" value="HEPARAN SULFATE 3-O SULFOTRANSFERASE-B, ISOFORM A"/>
    <property type="match status" value="1"/>
</dbReference>
<feature type="active site" description="For sulfotransferase activity" evidence="3">
    <location>
        <position position="58"/>
    </location>
</feature>
<protein>
    <submittedName>
        <fullName evidence="8">Heparan sulfate glucosamine 3-O-sulfotransferase 3B1</fullName>
    </submittedName>
</protein>
<dbReference type="InterPro" id="IPR037359">
    <property type="entry name" value="NST/OST"/>
</dbReference>
<feature type="binding site" evidence="4">
    <location>
        <begin position="269"/>
        <end position="273"/>
    </location>
    <ligand>
        <name>3'-phosphoadenylyl sulfate</name>
        <dbReference type="ChEBI" id="CHEBI:58339"/>
    </ligand>
</feature>
<dbReference type="InterPro" id="IPR027417">
    <property type="entry name" value="P-loop_NTPase"/>
</dbReference>
<keyword evidence="6" id="KW-0472">Membrane</keyword>
<evidence type="ECO:0000256" key="4">
    <source>
        <dbReference type="PIRSR" id="PIRSR637359-2"/>
    </source>
</evidence>
<dbReference type="Proteomes" id="UP001249851">
    <property type="component" value="Unassembled WGS sequence"/>
</dbReference>
<evidence type="ECO:0000313" key="8">
    <source>
        <dbReference type="EMBL" id="KAK2562582.1"/>
    </source>
</evidence>
<organism evidence="8 9">
    <name type="scientific">Acropora cervicornis</name>
    <name type="common">Staghorn coral</name>
    <dbReference type="NCBI Taxonomy" id="6130"/>
    <lineage>
        <taxon>Eukaryota</taxon>
        <taxon>Metazoa</taxon>
        <taxon>Cnidaria</taxon>
        <taxon>Anthozoa</taxon>
        <taxon>Hexacorallia</taxon>
        <taxon>Scleractinia</taxon>
        <taxon>Astrocoeniina</taxon>
        <taxon>Acroporidae</taxon>
        <taxon>Acropora</taxon>
    </lineage>
</organism>
<dbReference type="SUPFAM" id="SSF52540">
    <property type="entry name" value="P-loop containing nucleoside triphosphate hydrolases"/>
    <property type="match status" value="1"/>
</dbReference>
<dbReference type="EMBL" id="JARQWQ010000028">
    <property type="protein sequence ID" value="KAK2562582.1"/>
    <property type="molecule type" value="Genomic_DNA"/>
</dbReference>
<dbReference type="PANTHER" id="PTHR10605">
    <property type="entry name" value="HEPARAN SULFATE SULFOTRANSFERASE"/>
    <property type="match status" value="1"/>
</dbReference>
<keyword evidence="9" id="KW-1185">Reference proteome</keyword>
<comment type="caution">
    <text evidence="8">The sequence shown here is derived from an EMBL/GenBank/DDBJ whole genome shotgun (WGS) entry which is preliminary data.</text>
</comment>
<evidence type="ECO:0000313" key="9">
    <source>
        <dbReference type="Proteomes" id="UP001249851"/>
    </source>
</evidence>
<feature type="binding site" evidence="4">
    <location>
        <position position="141"/>
    </location>
    <ligand>
        <name>3'-phosphoadenylyl sulfate</name>
        <dbReference type="ChEBI" id="CHEBI:58339"/>
    </ligand>
</feature>
<feature type="binding site" evidence="4">
    <location>
        <begin position="58"/>
        <end position="62"/>
    </location>
    <ligand>
        <name>3'-phosphoadenylyl sulfate</name>
        <dbReference type="ChEBI" id="CHEBI:58339"/>
    </ligand>
</feature>
<feature type="domain" description="Sulfotransferase" evidence="7">
    <location>
        <begin position="49"/>
        <end position="289"/>
    </location>
</feature>
<accession>A0AAD9QJT6</accession>
<dbReference type="InterPro" id="IPR000863">
    <property type="entry name" value="Sulfotransferase_dom"/>
</dbReference>
<keyword evidence="6" id="KW-1133">Transmembrane helix</keyword>
<keyword evidence="6" id="KW-0812">Transmembrane</keyword>
<feature type="disulfide bond" evidence="5">
    <location>
        <begin position="249"/>
        <end position="264"/>
    </location>
</feature>
<sequence length="306" mass="35886">MLVSNKNSKCLASITILFVLTIFFFYWLTWFSSSRKTEPNLHVFTKRLPKAIIIGSNKSGTRALLVFLKVHPDIRACSYEVHFFDQDENYSQGLEWYRQSMPKSFPHQLTIEKTPAYFLTEQVPKRIFSMSKDVKLLVIVRDPTERAISDYTQLSLKSTGSVLPPFEEYVLKDENVINESRSVVKFGVYIKYLKQWMKYFPLSQIHFVSGENLVQNPAAELKLIEKFLNLRPMITEKNFYFNKTKGFPCFIGKIGLHGKRKRGCLGNKKGRKHVPVRNDVRAMLQDYYRPFNEELYKVVGRNFHWP</sequence>
<dbReference type="GO" id="GO:0008467">
    <property type="term" value="F:[heparan sulfate]-glucosamine 3-sulfotransferase activity"/>
    <property type="evidence" value="ECO:0007669"/>
    <property type="project" value="TreeGrafter"/>
</dbReference>
<evidence type="ECO:0000256" key="5">
    <source>
        <dbReference type="PIRSR" id="PIRSR637359-3"/>
    </source>
</evidence>
<dbReference type="FunFam" id="3.40.50.300:FF:002997">
    <property type="entry name" value="Sulfotransferase"/>
    <property type="match status" value="1"/>
</dbReference>
<keyword evidence="5" id="KW-1015">Disulfide bond</keyword>
<gene>
    <name evidence="8" type="ORF">P5673_014265</name>
</gene>
<evidence type="ECO:0000256" key="3">
    <source>
        <dbReference type="PIRSR" id="PIRSR637359-1"/>
    </source>
</evidence>
<dbReference type="AlphaFoldDB" id="A0AAD9QJT6"/>
<feature type="transmembrane region" description="Helical" evidence="6">
    <location>
        <begin position="12"/>
        <end position="31"/>
    </location>
</feature>
<reference evidence="8" key="1">
    <citation type="journal article" date="2023" name="G3 (Bethesda)">
        <title>Whole genome assembly and annotation of the endangered Caribbean coral Acropora cervicornis.</title>
        <authorList>
            <person name="Selwyn J.D."/>
            <person name="Vollmer S.V."/>
        </authorList>
    </citation>
    <scope>NUCLEOTIDE SEQUENCE</scope>
    <source>
        <strain evidence="8">K2</strain>
    </source>
</reference>
<dbReference type="Gene3D" id="3.40.50.300">
    <property type="entry name" value="P-loop containing nucleotide triphosphate hydrolases"/>
    <property type="match status" value="1"/>
</dbReference>
<dbReference type="Pfam" id="PF00685">
    <property type="entry name" value="Sulfotransfer_1"/>
    <property type="match status" value="1"/>
</dbReference>
<feature type="binding site" evidence="4">
    <location>
        <position position="149"/>
    </location>
    <ligand>
        <name>3'-phosphoadenylyl sulfate</name>
        <dbReference type="ChEBI" id="CHEBI:58339"/>
    </ligand>
</feature>
<proteinExistence type="predicted"/>
<evidence type="ECO:0000259" key="7">
    <source>
        <dbReference type="Pfam" id="PF00685"/>
    </source>
</evidence>
<evidence type="ECO:0000256" key="6">
    <source>
        <dbReference type="SAM" id="Phobius"/>
    </source>
</evidence>
<reference evidence="8" key="2">
    <citation type="journal article" date="2023" name="Science">
        <title>Genomic signatures of disease resistance in endangered staghorn corals.</title>
        <authorList>
            <person name="Vollmer S.V."/>
            <person name="Selwyn J.D."/>
            <person name="Despard B.A."/>
            <person name="Roesel C.L."/>
        </authorList>
    </citation>
    <scope>NUCLEOTIDE SEQUENCE</scope>
    <source>
        <strain evidence="8">K2</strain>
    </source>
</reference>
<keyword evidence="1" id="KW-0808">Transferase</keyword>